<gene>
    <name evidence="1" type="ORF">LTRI10_LOCUS33837</name>
</gene>
<organism evidence="1 2">
    <name type="scientific">Linum trigynum</name>
    <dbReference type="NCBI Taxonomy" id="586398"/>
    <lineage>
        <taxon>Eukaryota</taxon>
        <taxon>Viridiplantae</taxon>
        <taxon>Streptophyta</taxon>
        <taxon>Embryophyta</taxon>
        <taxon>Tracheophyta</taxon>
        <taxon>Spermatophyta</taxon>
        <taxon>Magnoliopsida</taxon>
        <taxon>eudicotyledons</taxon>
        <taxon>Gunneridae</taxon>
        <taxon>Pentapetalae</taxon>
        <taxon>rosids</taxon>
        <taxon>fabids</taxon>
        <taxon>Malpighiales</taxon>
        <taxon>Linaceae</taxon>
        <taxon>Linum</taxon>
    </lineage>
</organism>
<proteinExistence type="predicted"/>
<dbReference type="Proteomes" id="UP001497516">
    <property type="component" value="Chromosome 6"/>
</dbReference>
<keyword evidence="2" id="KW-1185">Reference proteome</keyword>
<evidence type="ECO:0000313" key="1">
    <source>
        <dbReference type="EMBL" id="CAL1393245.1"/>
    </source>
</evidence>
<dbReference type="AlphaFoldDB" id="A0AAV2F715"/>
<evidence type="ECO:0000313" key="2">
    <source>
        <dbReference type="Proteomes" id="UP001497516"/>
    </source>
</evidence>
<protein>
    <submittedName>
        <fullName evidence="1">Uncharacterized protein</fullName>
    </submittedName>
</protein>
<dbReference type="EMBL" id="OZ034819">
    <property type="protein sequence ID" value="CAL1393245.1"/>
    <property type="molecule type" value="Genomic_DNA"/>
</dbReference>
<accession>A0AAV2F715</accession>
<sequence>MWPISFVALHWLCRFGDFPSTISRRKWQFGCAWHWARYIFSPTLHHSVITSGLYVKVETVLDLALPLADEIAASHNDPTKGRMSYLYSSRYGKANLMIESNPQVSEQSLAKRNLRFTWIHAGTRGGLVALA</sequence>
<reference evidence="1 2" key="1">
    <citation type="submission" date="2024-04" db="EMBL/GenBank/DDBJ databases">
        <authorList>
            <person name="Fracassetti M."/>
        </authorList>
    </citation>
    <scope>NUCLEOTIDE SEQUENCE [LARGE SCALE GENOMIC DNA]</scope>
</reference>
<name>A0AAV2F715_9ROSI</name>